<name>A0A6G4W7Z5_9HYPH</name>
<dbReference type="RefSeq" id="WP_165023952.1">
    <property type="nucleotide sequence ID" value="NZ_JAAKZF010000003.1"/>
</dbReference>
<feature type="compositionally biased region" description="Basic and acidic residues" evidence="1">
    <location>
        <begin position="155"/>
        <end position="173"/>
    </location>
</feature>
<feature type="region of interest" description="Disordered" evidence="1">
    <location>
        <begin position="394"/>
        <end position="413"/>
    </location>
</feature>
<gene>
    <name evidence="2" type="ORF">G6N73_04505</name>
</gene>
<dbReference type="AlphaFoldDB" id="A0A6G4W7Z5"/>
<reference evidence="2 3" key="1">
    <citation type="submission" date="2020-02" db="EMBL/GenBank/DDBJ databases">
        <title>Genome sequence of strain CCNWXJ40-4.</title>
        <authorList>
            <person name="Gao J."/>
            <person name="Sun J."/>
        </authorList>
    </citation>
    <scope>NUCLEOTIDE SEQUENCE [LARGE SCALE GENOMIC DNA]</scope>
    <source>
        <strain evidence="2 3">CCNWXJ 40-4</strain>
    </source>
</reference>
<proteinExistence type="predicted"/>
<evidence type="ECO:0000313" key="3">
    <source>
        <dbReference type="Proteomes" id="UP001642900"/>
    </source>
</evidence>
<feature type="region of interest" description="Disordered" evidence="1">
    <location>
        <begin position="107"/>
        <end position="173"/>
    </location>
</feature>
<keyword evidence="3" id="KW-1185">Reference proteome</keyword>
<protein>
    <recommendedName>
        <fullName evidence="4">Helix-turn-helix domain-containing protein</fullName>
    </recommendedName>
</protein>
<dbReference type="Proteomes" id="UP001642900">
    <property type="component" value="Unassembled WGS sequence"/>
</dbReference>
<comment type="caution">
    <text evidence="2">The sequence shown here is derived from an EMBL/GenBank/DDBJ whole genome shotgun (WGS) entry which is preliminary data.</text>
</comment>
<dbReference type="EMBL" id="JAAKZF010000003">
    <property type="protein sequence ID" value="NGO50448.1"/>
    <property type="molecule type" value="Genomic_DNA"/>
</dbReference>
<organism evidence="2 3">
    <name type="scientific">Allomesorhizobium camelthorni</name>
    <dbReference type="NCBI Taxonomy" id="475069"/>
    <lineage>
        <taxon>Bacteria</taxon>
        <taxon>Pseudomonadati</taxon>
        <taxon>Pseudomonadota</taxon>
        <taxon>Alphaproteobacteria</taxon>
        <taxon>Hyphomicrobiales</taxon>
        <taxon>Phyllobacteriaceae</taxon>
        <taxon>Allomesorhizobium</taxon>
    </lineage>
</organism>
<sequence>MSAFLLGTGFRADMGTCIRKLVLLKLIDACEDDGSRIFPAIATVARAAQCSDRQVQREIKGFLDIGLLSLVRAGGQGRRSTNEYALDLDVLSAISKAGWDAYAAGRGFNPKGDTQSPLDEAAKGDKTGPDRVTPETPKGDTGSPPTPPDPSLDPSIEREREREADEGKRAESRETLERRFWKMARGHPQSSGMPKQGWLVEWLKLDPDERDRAERRYPAWLALLKAQAKSHIPALSTYFGQKLFDEVADPQEPEKPLFVDAAPFGPMWQVARLKQLMQPPAPLPPPPSGFLRQMLERQDETGEAARRERQAKLGWPRVNVMHDRAASRQGVTVATALEPLAAMMEAVPVGSETFEAWKLEHELRGWPWLPDPGRQPVVYFPAGGPGALSAFEQAVKQGNEGNTDDGGQRQAAE</sequence>
<evidence type="ECO:0000313" key="2">
    <source>
        <dbReference type="EMBL" id="NGO50448.1"/>
    </source>
</evidence>
<feature type="compositionally biased region" description="Basic and acidic residues" evidence="1">
    <location>
        <begin position="120"/>
        <end position="133"/>
    </location>
</feature>
<evidence type="ECO:0000256" key="1">
    <source>
        <dbReference type="SAM" id="MobiDB-lite"/>
    </source>
</evidence>
<dbReference type="Gene3D" id="1.10.10.10">
    <property type="entry name" value="Winged helix-like DNA-binding domain superfamily/Winged helix DNA-binding domain"/>
    <property type="match status" value="1"/>
</dbReference>
<evidence type="ECO:0008006" key="4">
    <source>
        <dbReference type="Google" id="ProtNLM"/>
    </source>
</evidence>
<accession>A0A6G4W7Z5</accession>
<dbReference type="InterPro" id="IPR036388">
    <property type="entry name" value="WH-like_DNA-bd_sf"/>
</dbReference>